<feature type="region of interest" description="Disordered" evidence="1">
    <location>
        <begin position="108"/>
        <end position="133"/>
    </location>
</feature>
<feature type="compositionally biased region" description="Basic and acidic residues" evidence="1">
    <location>
        <begin position="16"/>
        <end position="26"/>
    </location>
</feature>
<dbReference type="Proteomes" id="UP001454036">
    <property type="component" value="Unassembled WGS sequence"/>
</dbReference>
<evidence type="ECO:0000313" key="3">
    <source>
        <dbReference type="Proteomes" id="UP001454036"/>
    </source>
</evidence>
<reference evidence="2 3" key="1">
    <citation type="submission" date="2024-01" db="EMBL/GenBank/DDBJ databases">
        <title>The complete chloroplast genome sequence of Lithospermum erythrorhizon: insights into the phylogenetic relationship among Boraginaceae species and the maternal lineages of purple gromwells.</title>
        <authorList>
            <person name="Okada T."/>
            <person name="Watanabe K."/>
        </authorList>
    </citation>
    <scope>NUCLEOTIDE SEQUENCE [LARGE SCALE GENOMIC DNA]</scope>
</reference>
<comment type="caution">
    <text evidence="2">The sequence shown here is derived from an EMBL/GenBank/DDBJ whole genome shotgun (WGS) entry which is preliminary data.</text>
</comment>
<feature type="compositionally biased region" description="Polar residues" evidence="1">
    <location>
        <begin position="28"/>
        <end position="49"/>
    </location>
</feature>
<sequence>MAGDGVGEPPPPSEGGVEHSPPREDGTSLPTQPESHPSSSSSNPLQHLAQQAPVDSMDGGPVAAAALTFVPPQNSIVPNYENPKTITLAPPALFFDGRATSFIGDSHRASSYAHRTQPPAPNTLPPLIPTPVP</sequence>
<dbReference type="EMBL" id="BAABME010048633">
    <property type="protein sequence ID" value="GAA0153360.1"/>
    <property type="molecule type" value="Genomic_DNA"/>
</dbReference>
<proteinExistence type="predicted"/>
<feature type="region of interest" description="Disordered" evidence="1">
    <location>
        <begin position="1"/>
        <end position="59"/>
    </location>
</feature>
<keyword evidence="3" id="KW-1185">Reference proteome</keyword>
<feature type="compositionally biased region" description="Pro residues" evidence="1">
    <location>
        <begin position="118"/>
        <end position="133"/>
    </location>
</feature>
<accession>A0AAV3PQ61</accession>
<name>A0AAV3PQ61_LITER</name>
<dbReference type="AlphaFoldDB" id="A0AAV3PQ61"/>
<evidence type="ECO:0000313" key="2">
    <source>
        <dbReference type="EMBL" id="GAA0153360.1"/>
    </source>
</evidence>
<evidence type="ECO:0000256" key="1">
    <source>
        <dbReference type="SAM" id="MobiDB-lite"/>
    </source>
</evidence>
<gene>
    <name evidence="2" type="ORF">LIER_44109</name>
</gene>
<protein>
    <submittedName>
        <fullName evidence="2">Uncharacterized protein</fullName>
    </submittedName>
</protein>
<organism evidence="2 3">
    <name type="scientific">Lithospermum erythrorhizon</name>
    <name type="common">Purple gromwell</name>
    <name type="synonym">Lithospermum officinale var. erythrorhizon</name>
    <dbReference type="NCBI Taxonomy" id="34254"/>
    <lineage>
        <taxon>Eukaryota</taxon>
        <taxon>Viridiplantae</taxon>
        <taxon>Streptophyta</taxon>
        <taxon>Embryophyta</taxon>
        <taxon>Tracheophyta</taxon>
        <taxon>Spermatophyta</taxon>
        <taxon>Magnoliopsida</taxon>
        <taxon>eudicotyledons</taxon>
        <taxon>Gunneridae</taxon>
        <taxon>Pentapetalae</taxon>
        <taxon>asterids</taxon>
        <taxon>lamiids</taxon>
        <taxon>Boraginales</taxon>
        <taxon>Boraginaceae</taxon>
        <taxon>Boraginoideae</taxon>
        <taxon>Lithospermeae</taxon>
        <taxon>Lithospermum</taxon>
    </lineage>
</organism>